<dbReference type="Gene3D" id="3.40.50.10680">
    <property type="entry name" value="CofD-like domains"/>
    <property type="match status" value="1"/>
</dbReference>
<dbReference type="Proteomes" id="UP000192906">
    <property type="component" value="Unassembled WGS sequence"/>
</dbReference>
<dbReference type="InterPro" id="IPR027591">
    <property type="entry name" value="CofD-rel_GAK"/>
</dbReference>
<dbReference type="NCBIfam" id="TIGR04357">
    <property type="entry name" value="CofD_rel_GAK"/>
    <property type="match status" value="1"/>
</dbReference>
<dbReference type="Pfam" id="PF01933">
    <property type="entry name" value="CofD"/>
    <property type="match status" value="1"/>
</dbReference>
<dbReference type="PANTHER" id="PTHR31240">
    <property type="entry name" value="MATERNAL EFFECT EMBRYO ARREST 18"/>
    <property type="match status" value="1"/>
</dbReference>
<keyword evidence="2" id="KW-1185">Reference proteome</keyword>
<sequence length="395" mass="44270">MRIKIEKEVSLPDGIKLERYRRTPDLGPRILFFSGGTALKQVSSELTQYTHNSIHIITTFDSGGSSAVIRKKFKMPAVGDIRNRLMALADQSVLGNPQIYTLFAYRLPKESTDEYLKDELYQLESGKHPLIMNIPAPMRKIIRNHFRQFSDIMDDFDLRGASIGNIILTAGYLTNRRHLDPVIFLFSKLVEVRGVVRPSINKDLHLAARLEDGTIIVGQHLLTGKEEKPITSPIKDIWLTDNLNCNEPCKAKIRTKLSDLIQSAELICYPLGSFYSSVVANLLPHGVGTAVMKTRCPKIFTPNTGVDLELKGHTLTQQVERLLHYLRKDDPDNIKVDDVLNFILVDSDSGIYPGGVDKEEINKLGIQIIDCNLISEESTPHLDASLLSKALLSLT</sequence>
<dbReference type="InterPro" id="IPR002882">
    <property type="entry name" value="CofD"/>
</dbReference>
<gene>
    <name evidence="1" type="ORF">SAMN06295933_2036</name>
</gene>
<accession>A0A1X7DLB2</accession>
<dbReference type="InterPro" id="IPR038136">
    <property type="entry name" value="CofD-like_dom_sf"/>
</dbReference>
<proteinExistence type="predicted"/>
<dbReference type="CDD" id="cd07187">
    <property type="entry name" value="YvcK_like"/>
    <property type="match status" value="1"/>
</dbReference>
<evidence type="ECO:0000313" key="2">
    <source>
        <dbReference type="Proteomes" id="UP000192906"/>
    </source>
</evidence>
<dbReference type="STRING" id="1519643.SAMN06295933_2036"/>
<dbReference type="EMBL" id="FWZU01000003">
    <property type="protein sequence ID" value="SMF17624.1"/>
    <property type="molecule type" value="Genomic_DNA"/>
</dbReference>
<protein>
    <submittedName>
        <fullName evidence="1">CofD-related protein, GAK system</fullName>
    </submittedName>
</protein>
<dbReference type="GO" id="GO:0043743">
    <property type="term" value="F:LPPG:FO 2-phospho-L-lactate transferase activity"/>
    <property type="evidence" value="ECO:0007669"/>
    <property type="project" value="InterPro"/>
</dbReference>
<evidence type="ECO:0000313" key="1">
    <source>
        <dbReference type="EMBL" id="SMF17624.1"/>
    </source>
</evidence>
<organism evidence="1 2">
    <name type="scientific">Desulfovibrio gilichinskyi</name>
    <dbReference type="NCBI Taxonomy" id="1519643"/>
    <lineage>
        <taxon>Bacteria</taxon>
        <taxon>Pseudomonadati</taxon>
        <taxon>Thermodesulfobacteriota</taxon>
        <taxon>Desulfovibrionia</taxon>
        <taxon>Desulfovibrionales</taxon>
        <taxon>Desulfovibrionaceae</taxon>
        <taxon>Desulfovibrio</taxon>
    </lineage>
</organism>
<name>A0A1X7DLB2_9BACT</name>
<dbReference type="SUPFAM" id="SSF142338">
    <property type="entry name" value="CofD-like"/>
    <property type="match status" value="1"/>
</dbReference>
<dbReference type="RefSeq" id="WP_085101791.1">
    <property type="nucleotide sequence ID" value="NZ_FWZU01000003.1"/>
</dbReference>
<dbReference type="PANTHER" id="PTHR31240:SF0">
    <property type="entry name" value="MATERNAL EFFECT EMBRYO ARREST 18"/>
    <property type="match status" value="1"/>
</dbReference>
<reference evidence="2" key="1">
    <citation type="submission" date="2017-04" db="EMBL/GenBank/DDBJ databases">
        <authorList>
            <person name="Varghese N."/>
            <person name="Submissions S."/>
        </authorList>
    </citation>
    <scope>NUCLEOTIDE SEQUENCE [LARGE SCALE GENOMIC DNA]</scope>
    <source>
        <strain evidence="2">K3S</strain>
    </source>
</reference>
<dbReference type="AlphaFoldDB" id="A0A1X7DLB2"/>
<dbReference type="OrthoDB" id="5413830at2"/>